<keyword evidence="4" id="KW-0378">Hydrolase</keyword>
<dbReference type="EMBL" id="BK032509">
    <property type="protein sequence ID" value="DAF43505.1"/>
    <property type="molecule type" value="Genomic_DNA"/>
</dbReference>
<keyword evidence="2" id="KW-0540">Nuclease</keyword>
<name>A0A8S5RY04_9CAUD</name>
<evidence type="ECO:0000256" key="5">
    <source>
        <dbReference type="ARBA" id="ARBA00022884"/>
    </source>
</evidence>
<keyword evidence="3" id="KW-0255">Endonuclease</keyword>
<evidence type="ECO:0008006" key="8">
    <source>
        <dbReference type="Google" id="ProtNLM"/>
    </source>
</evidence>
<dbReference type="GO" id="GO:0004519">
    <property type="term" value="F:endonuclease activity"/>
    <property type="evidence" value="ECO:0007669"/>
    <property type="project" value="UniProtKB-KW"/>
</dbReference>
<dbReference type="PANTHER" id="PTHR34873">
    <property type="entry name" value="SSR1766 PROTEIN"/>
    <property type="match status" value="1"/>
</dbReference>
<dbReference type="PANTHER" id="PTHR34873:SF3">
    <property type="entry name" value="ADDICTION MODULE TOXIN, HICA FAMILY"/>
    <property type="match status" value="1"/>
</dbReference>
<proteinExistence type="predicted"/>
<keyword evidence="1" id="KW-1277">Toxin-antitoxin system</keyword>
<dbReference type="InterPro" id="IPR012933">
    <property type="entry name" value="HicA_mRNA_interferase"/>
</dbReference>
<keyword evidence="5" id="KW-0694">RNA-binding</keyword>
<sequence length="61" mass="6795">MNFKQMEKIIKADGWILKSIQGSHNQYVHPSKQGKVTIPNHGKKDLTPGVVKSILKQAGLK</sequence>
<organism evidence="7">
    <name type="scientific">Siphoviridae sp. ctWdm1</name>
    <dbReference type="NCBI Taxonomy" id="2827883"/>
    <lineage>
        <taxon>Viruses</taxon>
        <taxon>Duplodnaviria</taxon>
        <taxon>Heunggongvirae</taxon>
        <taxon>Uroviricota</taxon>
        <taxon>Caudoviricetes</taxon>
    </lineage>
</organism>
<evidence type="ECO:0000313" key="7">
    <source>
        <dbReference type="EMBL" id="DAF43505.1"/>
    </source>
</evidence>
<accession>A0A8S5RY04</accession>
<reference evidence="7" key="1">
    <citation type="journal article" date="2021" name="Proc. Natl. Acad. Sci. U.S.A.">
        <title>A Catalog of Tens of Thousands of Viruses from Human Metagenomes Reveals Hidden Associations with Chronic Diseases.</title>
        <authorList>
            <person name="Tisza M.J."/>
            <person name="Buck C.B."/>
        </authorList>
    </citation>
    <scope>NUCLEOTIDE SEQUENCE</scope>
    <source>
        <strain evidence="7">CtWdm1</strain>
    </source>
</reference>
<evidence type="ECO:0000256" key="6">
    <source>
        <dbReference type="ARBA" id="ARBA00023016"/>
    </source>
</evidence>
<protein>
    <recommendedName>
        <fullName evidence="8">YcfA-like protein</fullName>
    </recommendedName>
</protein>
<dbReference type="InterPro" id="IPR038570">
    <property type="entry name" value="HicA_sf"/>
</dbReference>
<keyword evidence="6" id="KW-0346">Stress response</keyword>
<dbReference type="GO" id="GO:0003729">
    <property type="term" value="F:mRNA binding"/>
    <property type="evidence" value="ECO:0007669"/>
    <property type="project" value="InterPro"/>
</dbReference>
<dbReference type="Gene3D" id="3.30.920.30">
    <property type="entry name" value="Hypothetical protein"/>
    <property type="match status" value="1"/>
</dbReference>
<evidence type="ECO:0000256" key="1">
    <source>
        <dbReference type="ARBA" id="ARBA00022649"/>
    </source>
</evidence>
<dbReference type="SUPFAM" id="SSF54786">
    <property type="entry name" value="YcfA/nrd intein domain"/>
    <property type="match status" value="1"/>
</dbReference>
<dbReference type="GO" id="GO:0016787">
    <property type="term" value="F:hydrolase activity"/>
    <property type="evidence" value="ECO:0007669"/>
    <property type="project" value="UniProtKB-KW"/>
</dbReference>
<evidence type="ECO:0000256" key="3">
    <source>
        <dbReference type="ARBA" id="ARBA00022759"/>
    </source>
</evidence>
<evidence type="ECO:0000256" key="2">
    <source>
        <dbReference type="ARBA" id="ARBA00022722"/>
    </source>
</evidence>
<dbReference type="Pfam" id="PF07927">
    <property type="entry name" value="HicA_toxin"/>
    <property type="match status" value="1"/>
</dbReference>
<evidence type="ECO:0000256" key="4">
    <source>
        <dbReference type="ARBA" id="ARBA00022801"/>
    </source>
</evidence>